<evidence type="ECO:0000259" key="8">
    <source>
        <dbReference type="PROSITE" id="PS50837"/>
    </source>
</evidence>
<feature type="repeat" description="ANK" evidence="4">
    <location>
        <begin position="1887"/>
        <end position="1919"/>
    </location>
</feature>
<feature type="repeat" description="ANK" evidence="4">
    <location>
        <begin position="2020"/>
        <end position="2052"/>
    </location>
</feature>
<keyword evidence="2" id="KW-0677">Repeat</keyword>
<dbReference type="Gene3D" id="2.130.10.10">
    <property type="entry name" value="YVTN repeat-like/Quinoprotein amine dehydrogenase"/>
    <property type="match status" value="4"/>
</dbReference>
<dbReference type="GO" id="GO:0045087">
    <property type="term" value="P:innate immune response"/>
    <property type="evidence" value="ECO:0007669"/>
    <property type="project" value="TreeGrafter"/>
</dbReference>
<gene>
    <name evidence="9" type="ORF">PECAL_1P18380</name>
</gene>
<dbReference type="PROSITE" id="PS50088">
    <property type="entry name" value="ANK_REPEAT"/>
    <property type="match status" value="9"/>
</dbReference>
<organism evidence="9 10">
    <name type="scientific">Pelagomonas calceolata</name>
    <dbReference type="NCBI Taxonomy" id="35677"/>
    <lineage>
        <taxon>Eukaryota</taxon>
        <taxon>Sar</taxon>
        <taxon>Stramenopiles</taxon>
        <taxon>Ochrophyta</taxon>
        <taxon>Pelagophyceae</taxon>
        <taxon>Pelagomonadales</taxon>
        <taxon>Pelagomonadaceae</taxon>
        <taxon>Pelagomonas</taxon>
    </lineage>
</organism>
<dbReference type="EMBL" id="CAKKNE010000001">
    <property type="protein sequence ID" value="CAH0365398.1"/>
    <property type="molecule type" value="Genomic_DNA"/>
</dbReference>
<feature type="repeat" description="ANK" evidence="4">
    <location>
        <begin position="2086"/>
        <end position="2118"/>
    </location>
</feature>
<feature type="repeat" description="ANK" evidence="4">
    <location>
        <begin position="2119"/>
        <end position="2156"/>
    </location>
</feature>
<dbReference type="InterPro" id="IPR056884">
    <property type="entry name" value="NPHP3-like_N"/>
</dbReference>
<protein>
    <recommendedName>
        <fullName evidence="8">NACHT domain-containing protein</fullName>
    </recommendedName>
</protein>
<evidence type="ECO:0000256" key="3">
    <source>
        <dbReference type="ARBA" id="ARBA00023043"/>
    </source>
</evidence>
<dbReference type="SUPFAM" id="SSF50998">
    <property type="entry name" value="Quinoprotein alcohol dehydrogenase-like"/>
    <property type="match status" value="1"/>
</dbReference>
<dbReference type="Pfam" id="PF00023">
    <property type="entry name" value="Ank"/>
    <property type="match status" value="1"/>
</dbReference>
<evidence type="ECO:0000256" key="5">
    <source>
        <dbReference type="PROSITE-ProRule" id="PRU00221"/>
    </source>
</evidence>
<dbReference type="PROSITE" id="PS50082">
    <property type="entry name" value="WD_REPEATS_2"/>
    <property type="match status" value="3"/>
</dbReference>
<sequence length="2174" mass="233037">MPKKGGKKGSKKGKNDEAARALKLQQEAAAREEQRLYEEAIKAREQHIAASEAALQKREDGVGVLETELRQKFESLDAEVVLRARSGVAAAEAREAACQKLGAMREEAVMQRLASFADAETALAVREMRVAARERALEAKLNDTVAGHMDNMVAAQGDKREKLDALKREVAVAEDVLRRQKDALTDRVTKARAVLAQKNREAKKRVAVAERKLIEKEFARKRRMARGVKEIEAFLETQREKVVAREGQVASREEAIARRGEAVEQLVREARAYDIDLPQNEAAASPVPDRNVPVAELTGVIERVRKMAGADDGATGADPSEEAGAVAAAAKEVQAAARLASRPYAARRLPDRHVDDALDAVEDDSARKEADEQRQKSLVARARWKRSIAKVGWAASLHTMARRRAAGFSDQLHERLHRTDRPGVAEALDFSAIIADKRQQHLKGTREWVFDFVEKWRVDPESAKLFWLVGGGGTGKSVAAAELLVRLLGKENAAAWHFCKHTEPARSAPAVLLRSLAGMLCATVEGFEDALTETADVKTDKVDELFEALIAKPLQSVEAPRDADNALVLIIDALDELPRDALKPVLSLLSTELKELPPWIKIVATSRDEAQIKAALSGYTPTELRVDEGRNRQDVRAYLTVLAKQHVELEVTMESLRQEVEAKFPGLKNLDTFADLEDPLRRSKGAYDEAVRGVAGIHDLEKYKERRLDLMQDETDFEKLYADAALAQTILIAALKTLTGDVSDPGVKGRESADRKLADKYTDKNGVPHPEKFRDLARATVLFENAADLLKVLTALDGGGLGLEIAQLKNKFAHPTPLGYRDINLNVSVRLDDGRKHLAEVQLNLRSVADAKHVAHKQYEVIRLALPKMCEGTSIGADELQTFITDRLRSSALDSAVTSLERKAGGLMLYARLIADQLEATSGKINFASVGALPAGLDEIYAENFRRVFVDDGAWRDALPLIELICAAAEPLTIDAASGALGWDRARCERLCAEVSLLFPLREGEVIGVLHKTVTDWLTGEAPFDKRSSKDAFFVARDAAHRRLARACARAIRAGVLDTESYSSDAAADEVLASFVEGEGGVASDAYALRWCLFHMKRSCSEAKAVAMACALSYVEKRSDGDIVSFVADLHALKGQDTLLLSDSVVLSRKALSQGAALIEQLWQRMTLRADAESSPAARRLADDAKRVASNLMYSAVRPMGLTAAGGAERCRLEVRAECLATFVDPATGEPRVACYCRGGVKIYDPVAGGAALVVIDVDSHVEALAVFKDPATGEPRLACGCQDKKVRIYDPVAGGEALLVIDVGSNVYSLAVFTDPATGAPRLACGTSKNDSATDSWIYDVRKVLVFDPVVGGDALLVLDIGSYVNALAVFKEPATSTPRLACSSDDGKVRIFDAVSGGNALLMLRVGSPVKGLVVFKDLATGASRLASGSRDKKVRVFDPFAGGEALVVLEGHTGLVTALTAFTDPATGESRLVSGSMGYNNDVRVWNPAAGSAAIKDKPEGHSGGVHALLTFVDPATGALRVATGSLDKTVRVWDAVTGGALLVIGVGKRVNALAFFVDPATGAPRLACGCDEGVRVFDAVAGGEALLELHVRAGALEVFTDPATGAQRLACGVNIADSDSDSDSDSGPSGEVRVFDPVAGGEALVVIDVGSKVWALAVFADPATGELRIACGCQDGKVRIFDPVAGGEALVVLEGGGSSLVVFTDPATGGLRLASGSDDKSVRIWDLVAGGATLFVLEGHTGYVYVLTAFADPATGETRLASGSYDKTLRVWDANKGGAALRVVSFDDAVKTLTVGRDTSRLFVASGKRWGELRVESGTTPLTLACYKGDVAAISAFLQRGAGVDQRDDDGYTPLFVASSKGHVDAARLLLDAGAAVDKRREGDFSPFGIACALGHVDVATLLVERGADTAAVNTCSGGTPPLLFACRQRNLDAMQLCLEHGADVNWANEYGKTILYDACKNGSVDAARLLLDKGAEVDRADEDGRTPLYVACRGHVDAARLLLDNGAEVDRAREDGTTPLYVACQKGHVDAVQLLLDNGAEVDRAPESGMTPLYIACSNGHVDAARLLLKCDAEVDLATKKGTTPLYVACQRGHVDAARLLLEKGADVHKATNRKRTPLHGVCDYFQCRDSHIEVARLLLANGADVDRKDKSGKTPMALAEDQGHSDMV</sequence>
<keyword evidence="10" id="KW-1185">Reference proteome</keyword>
<dbReference type="InterPro" id="IPR015943">
    <property type="entry name" value="WD40/YVTN_repeat-like_dom_sf"/>
</dbReference>
<feature type="repeat" description="WD" evidence="5">
    <location>
        <begin position="1717"/>
        <end position="1731"/>
    </location>
</feature>
<feature type="non-terminal residue" evidence="9">
    <location>
        <position position="1"/>
    </location>
</feature>
<dbReference type="SMART" id="SM00248">
    <property type="entry name" value="ANK"/>
    <property type="match status" value="10"/>
</dbReference>
<dbReference type="PROSITE" id="PS50837">
    <property type="entry name" value="NACHT"/>
    <property type="match status" value="1"/>
</dbReference>
<evidence type="ECO:0000313" key="9">
    <source>
        <dbReference type="EMBL" id="CAH0365398.1"/>
    </source>
</evidence>
<dbReference type="InterPro" id="IPR002110">
    <property type="entry name" value="Ankyrin_rpt"/>
</dbReference>
<dbReference type="PROSITE" id="PS00678">
    <property type="entry name" value="WD_REPEATS_1"/>
    <property type="match status" value="1"/>
</dbReference>
<dbReference type="InterPro" id="IPR051631">
    <property type="entry name" value="Ankyrin-KH/SAM_domain"/>
</dbReference>
<dbReference type="PANTHER" id="PTHR23206">
    <property type="entry name" value="MASK PROTEIN"/>
    <property type="match status" value="1"/>
</dbReference>
<feature type="repeat" description="WD" evidence="5">
    <location>
        <begin position="1525"/>
        <end position="1547"/>
    </location>
</feature>
<dbReference type="SUPFAM" id="SSF52540">
    <property type="entry name" value="P-loop containing nucleoside triphosphate hydrolases"/>
    <property type="match status" value="1"/>
</dbReference>
<evidence type="ECO:0000256" key="6">
    <source>
        <dbReference type="SAM" id="Coils"/>
    </source>
</evidence>
<feature type="domain" description="NACHT" evidence="8">
    <location>
        <begin position="464"/>
        <end position="610"/>
    </location>
</feature>
<feature type="region of interest" description="Disordered" evidence="7">
    <location>
        <begin position="1"/>
        <end position="26"/>
    </location>
</feature>
<evidence type="ECO:0000256" key="7">
    <source>
        <dbReference type="SAM" id="MobiDB-lite"/>
    </source>
</evidence>
<reference evidence="9" key="1">
    <citation type="submission" date="2021-11" db="EMBL/GenBank/DDBJ databases">
        <authorList>
            <consortium name="Genoscope - CEA"/>
            <person name="William W."/>
        </authorList>
    </citation>
    <scope>NUCLEOTIDE SEQUENCE</scope>
</reference>
<dbReference type="Gene3D" id="1.25.40.20">
    <property type="entry name" value="Ankyrin repeat-containing domain"/>
    <property type="match status" value="3"/>
</dbReference>
<dbReference type="Pfam" id="PF24883">
    <property type="entry name" value="NPHP3_N"/>
    <property type="match status" value="1"/>
</dbReference>
<feature type="repeat" description="ANK" evidence="4">
    <location>
        <begin position="1854"/>
        <end position="1886"/>
    </location>
</feature>
<dbReference type="GO" id="GO:0005737">
    <property type="term" value="C:cytoplasm"/>
    <property type="evidence" value="ECO:0007669"/>
    <property type="project" value="TreeGrafter"/>
</dbReference>
<dbReference type="SUPFAM" id="SSF50978">
    <property type="entry name" value="WD40 repeat-like"/>
    <property type="match status" value="1"/>
</dbReference>
<dbReference type="PROSITE" id="PS50297">
    <property type="entry name" value="ANK_REP_REGION"/>
    <property type="match status" value="7"/>
</dbReference>
<feature type="repeat" description="ANK" evidence="4">
    <location>
        <begin position="2053"/>
        <end position="2085"/>
    </location>
</feature>
<dbReference type="PRINTS" id="PR00320">
    <property type="entry name" value="GPROTEINBRPT"/>
</dbReference>
<dbReference type="SUPFAM" id="SSF48403">
    <property type="entry name" value="Ankyrin repeat"/>
    <property type="match status" value="1"/>
</dbReference>
<dbReference type="InterPro" id="IPR007111">
    <property type="entry name" value="NACHT_NTPase"/>
</dbReference>
<dbReference type="Pfam" id="PF00400">
    <property type="entry name" value="WD40"/>
    <property type="match status" value="3"/>
</dbReference>
<name>A0A8J2S692_9STRA</name>
<proteinExistence type="predicted"/>
<dbReference type="InterPro" id="IPR019775">
    <property type="entry name" value="WD40_repeat_CS"/>
</dbReference>
<feature type="repeat" description="ANK" evidence="4">
    <location>
        <begin position="1955"/>
        <end position="1987"/>
    </location>
</feature>
<dbReference type="InterPro" id="IPR001680">
    <property type="entry name" value="WD40_rpt"/>
</dbReference>
<dbReference type="Proteomes" id="UP000789595">
    <property type="component" value="Unassembled WGS sequence"/>
</dbReference>
<keyword evidence="1 5" id="KW-0853">WD repeat</keyword>
<evidence type="ECO:0000313" key="10">
    <source>
        <dbReference type="Proteomes" id="UP000789595"/>
    </source>
</evidence>
<accession>A0A8J2S692</accession>
<dbReference type="PANTHER" id="PTHR23206:SF7">
    <property type="entry name" value="PROTEIN KINASE DOMAIN-CONTAINING PROTEIN"/>
    <property type="match status" value="1"/>
</dbReference>
<keyword evidence="3 4" id="KW-0040">ANK repeat</keyword>
<feature type="compositionally biased region" description="Basic residues" evidence="7">
    <location>
        <begin position="1"/>
        <end position="12"/>
    </location>
</feature>
<dbReference type="Gene3D" id="3.40.50.300">
    <property type="entry name" value="P-loop containing nucleotide triphosphate hydrolases"/>
    <property type="match status" value="1"/>
</dbReference>
<dbReference type="PRINTS" id="PR01415">
    <property type="entry name" value="ANKYRIN"/>
</dbReference>
<dbReference type="InterPro" id="IPR011047">
    <property type="entry name" value="Quinoprotein_ADH-like_sf"/>
</dbReference>
<dbReference type="PROSITE" id="PS50294">
    <property type="entry name" value="WD_REPEATS_REGION"/>
    <property type="match status" value="1"/>
</dbReference>
<feature type="region of interest" description="Disordered" evidence="7">
    <location>
        <begin position="2155"/>
        <end position="2174"/>
    </location>
</feature>
<evidence type="ECO:0000256" key="2">
    <source>
        <dbReference type="ARBA" id="ARBA00022737"/>
    </source>
</evidence>
<dbReference type="SMART" id="SM00320">
    <property type="entry name" value="WD40"/>
    <property type="match status" value="9"/>
</dbReference>
<dbReference type="InterPro" id="IPR036770">
    <property type="entry name" value="Ankyrin_rpt-contain_sf"/>
</dbReference>
<dbReference type="Pfam" id="PF12796">
    <property type="entry name" value="Ank_2"/>
    <property type="match status" value="3"/>
</dbReference>
<dbReference type="InterPro" id="IPR020472">
    <property type="entry name" value="WD40_PAC1"/>
</dbReference>
<evidence type="ECO:0000256" key="1">
    <source>
        <dbReference type="ARBA" id="ARBA00022574"/>
    </source>
</evidence>
<dbReference type="Pfam" id="PF13637">
    <property type="entry name" value="Ank_4"/>
    <property type="match status" value="1"/>
</dbReference>
<feature type="repeat" description="WD" evidence="5">
    <location>
        <begin position="1741"/>
        <end position="1786"/>
    </location>
</feature>
<feature type="repeat" description="ANK" evidence="4">
    <location>
        <begin position="1821"/>
        <end position="1853"/>
    </location>
</feature>
<dbReference type="InterPro" id="IPR036322">
    <property type="entry name" value="WD40_repeat_dom_sf"/>
</dbReference>
<feature type="repeat" description="ANK" evidence="4">
    <location>
        <begin position="1922"/>
        <end position="1954"/>
    </location>
</feature>
<evidence type="ECO:0000256" key="4">
    <source>
        <dbReference type="PROSITE-ProRule" id="PRU00023"/>
    </source>
</evidence>
<feature type="coiled-coil region" evidence="6">
    <location>
        <begin position="163"/>
        <end position="212"/>
    </location>
</feature>
<dbReference type="InterPro" id="IPR027417">
    <property type="entry name" value="P-loop_NTPase"/>
</dbReference>
<keyword evidence="6" id="KW-0175">Coiled coil</keyword>
<comment type="caution">
    <text evidence="9">The sequence shown here is derived from an EMBL/GenBank/DDBJ whole genome shotgun (WGS) entry which is preliminary data.</text>
</comment>
<dbReference type="OrthoDB" id="206617at2759"/>